<sequence length="47" mass="5113">MGDLSIYKLVASSRFAFYTGTPFWLNSGAVSSDNVRFWPGAGLPART</sequence>
<reference evidence="2 4" key="2">
    <citation type="submission" date="2020-08" db="EMBL/GenBank/DDBJ databases">
        <title>Genomic Encyclopedia of Type Strains, Phase IV (KMG-IV): sequencing the most valuable type-strain genomes for metagenomic binning, comparative biology and taxonomic classification.</title>
        <authorList>
            <person name="Goeker M."/>
        </authorList>
    </citation>
    <scope>NUCLEOTIDE SEQUENCE [LARGE SCALE GENOMIC DNA]</scope>
    <source>
        <strain evidence="2 4">DSM 10368</strain>
    </source>
</reference>
<dbReference type="EMBL" id="CP015005">
    <property type="protein sequence ID" value="AMS39365.1"/>
    <property type="molecule type" value="Genomic_DNA"/>
</dbReference>
<proteinExistence type="predicted"/>
<dbReference type="AlphaFoldDB" id="A0AAC8YJ71"/>
<dbReference type="Proteomes" id="UP000577697">
    <property type="component" value="Unassembled WGS sequence"/>
</dbReference>
<evidence type="ECO:0000313" key="4">
    <source>
        <dbReference type="Proteomes" id="UP000577697"/>
    </source>
</evidence>
<accession>A0AAC8YJ71</accession>
<evidence type="ECO:0000313" key="2">
    <source>
        <dbReference type="EMBL" id="MBB3707511.1"/>
    </source>
</evidence>
<gene>
    <name evidence="1" type="ORF">AA2016_0426</name>
    <name evidence="2" type="ORF">FHS67_003842</name>
</gene>
<dbReference type="Proteomes" id="UP000075755">
    <property type="component" value="Chromosome"/>
</dbReference>
<evidence type="ECO:0000313" key="3">
    <source>
        <dbReference type="Proteomes" id="UP000075755"/>
    </source>
</evidence>
<name>A0AAC8YJ71_AMIAI</name>
<keyword evidence="4" id="KW-1185">Reference proteome</keyword>
<dbReference type="EMBL" id="JACICB010000014">
    <property type="protein sequence ID" value="MBB3707511.1"/>
    <property type="molecule type" value="Genomic_DNA"/>
</dbReference>
<reference evidence="1 3" key="1">
    <citation type="submission" date="2016-03" db="EMBL/GenBank/DDBJ databases">
        <title>Complete genome of Aminobacter aminovorans KCTC 2477.</title>
        <authorList>
            <person name="Kim K.M."/>
        </authorList>
    </citation>
    <scope>NUCLEOTIDE SEQUENCE [LARGE SCALE GENOMIC DNA]</scope>
    <source>
        <strain evidence="1 3">KCTC 2477</strain>
    </source>
</reference>
<organism evidence="1 3">
    <name type="scientific">Aminobacter aminovorans</name>
    <name type="common">Chelatobacter heintzii</name>
    <dbReference type="NCBI Taxonomy" id="83263"/>
    <lineage>
        <taxon>Bacteria</taxon>
        <taxon>Pseudomonadati</taxon>
        <taxon>Pseudomonadota</taxon>
        <taxon>Alphaproteobacteria</taxon>
        <taxon>Hyphomicrobiales</taxon>
        <taxon>Phyllobacteriaceae</taxon>
        <taxon>Aminobacter</taxon>
    </lineage>
</organism>
<evidence type="ECO:0000313" key="1">
    <source>
        <dbReference type="EMBL" id="AMS39365.1"/>
    </source>
</evidence>
<protein>
    <submittedName>
        <fullName evidence="1">Uncharacterized protein</fullName>
    </submittedName>
</protein>
<dbReference type="KEGG" id="aak:AA2016_0426"/>